<dbReference type="SUPFAM" id="SSF57667">
    <property type="entry name" value="beta-beta-alpha zinc fingers"/>
    <property type="match status" value="4"/>
</dbReference>
<dbReference type="SMART" id="SM00355">
    <property type="entry name" value="ZnF_C2H2"/>
    <property type="match status" value="6"/>
</dbReference>
<dbReference type="PROSITE" id="PS50157">
    <property type="entry name" value="ZINC_FINGER_C2H2_2"/>
    <property type="match status" value="6"/>
</dbReference>
<feature type="compositionally biased region" description="Polar residues" evidence="13">
    <location>
        <begin position="411"/>
        <end position="421"/>
    </location>
</feature>
<sequence>MEVQLVTVKEELRPVTPAVCHLCQEDLPPLAGLHGEVPQCQRCKSFPLEPQSWLPSNQDILVHLSERPYCCSFCPKRFKRASDRRDHERVHTGERPYGCGICGKRFTQSSVLSGHMRIHTGERPFHCGVCLKSFNNGSNFRKHQRIHGHPLGCRDERNHEKDCDFLPGKKQDEEAEGQNGCHLTGIILPSQNGCLVVKEMKPSENQRSQDSKWNQNHPCGDKIHQGGSCSNGLRLPYDSAERIKRMDLKQNQANCSDDLQVRQISHGSICVKGLKQAVNSEGHIGNLRGNGCIFGPEIIENSHCFQRVKYVSGEHYTKVRIQNHTEGEVKQPVESHDRLQLDDNSCGKGPLLVDGNGTYIHKLSQEVRTRGYLVRTPNGGFLKGLKHSSKESVGAILKQNGRGGSHFSGLNPGTSELRQNGSFRDAANGLRQNGISHFREVRQDGSSGKDKKVDLQALTPEKMESFVPKMSSTCPDGNTVSVWKGPSTGITKEKAESEDCSPTDWPTSVSVWEPEIPEPYPLPYNISVPPRPHSLQDQRGNVSQHWEEVSPTPCVPFCDPEPCDQQPLSATDSKPFLCFACPKQFRRATDLKEHLRVHTGERPFSCGVCGKRFTQSSALATHRRLHTGEKPFECAVCYRRFNNSSNFAKHRRLHGQESMRRGGKVAEKEQWLINPH</sequence>
<evidence type="ECO:0000256" key="2">
    <source>
        <dbReference type="ARBA" id="ARBA00004123"/>
    </source>
</evidence>
<keyword evidence="7" id="KW-0862">Zinc</keyword>
<comment type="subcellular location">
    <subcellularLocation>
        <location evidence="2">Nucleus</location>
    </subcellularLocation>
</comment>
<feature type="domain" description="C2H2-type" evidence="14">
    <location>
        <begin position="576"/>
        <end position="603"/>
    </location>
</feature>
<dbReference type="GO" id="GO:0003677">
    <property type="term" value="F:DNA binding"/>
    <property type="evidence" value="ECO:0007669"/>
    <property type="project" value="UniProtKB-KW"/>
</dbReference>
<evidence type="ECO:0000256" key="1">
    <source>
        <dbReference type="ARBA" id="ARBA00003767"/>
    </source>
</evidence>
<evidence type="ECO:0000256" key="6">
    <source>
        <dbReference type="ARBA" id="ARBA00022771"/>
    </source>
</evidence>
<dbReference type="GO" id="GO:0008270">
    <property type="term" value="F:zinc ion binding"/>
    <property type="evidence" value="ECO:0007669"/>
    <property type="project" value="UniProtKB-KW"/>
</dbReference>
<evidence type="ECO:0000256" key="10">
    <source>
        <dbReference type="ARBA" id="ARBA00023163"/>
    </source>
</evidence>
<comment type="caution">
    <text evidence="15">The sequence shown here is derived from an EMBL/GenBank/DDBJ whole genome shotgun (WGS) entry which is preliminary data.</text>
</comment>
<keyword evidence="5" id="KW-0677">Repeat</keyword>
<dbReference type="FunFam" id="3.30.160.60:FF:000145">
    <property type="entry name" value="Zinc finger protein 574"/>
    <property type="match status" value="1"/>
</dbReference>
<dbReference type="GO" id="GO:0005634">
    <property type="term" value="C:nucleus"/>
    <property type="evidence" value="ECO:0007669"/>
    <property type="project" value="UniProtKB-SubCell"/>
</dbReference>
<keyword evidence="8" id="KW-0805">Transcription regulation</keyword>
<dbReference type="InterPro" id="IPR050331">
    <property type="entry name" value="Zinc_finger"/>
</dbReference>
<evidence type="ECO:0000256" key="8">
    <source>
        <dbReference type="ARBA" id="ARBA00023015"/>
    </source>
</evidence>
<keyword evidence="16" id="KW-1185">Reference proteome</keyword>
<dbReference type="InterPro" id="IPR013087">
    <property type="entry name" value="Znf_C2H2_type"/>
</dbReference>
<evidence type="ECO:0000256" key="9">
    <source>
        <dbReference type="ARBA" id="ARBA00023125"/>
    </source>
</evidence>
<keyword evidence="9" id="KW-0238">DNA-binding</keyword>
<feature type="domain" description="C2H2-type" evidence="14">
    <location>
        <begin position="125"/>
        <end position="147"/>
    </location>
</feature>
<evidence type="ECO:0000256" key="7">
    <source>
        <dbReference type="ARBA" id="ARBA00022833"/>
    </source>
</evidence>
<evidence type="ECO:0000256" key="3">
    <source>
        <dbReference type="ARBA" id="ARBA00006991"/>
    </source>
</evidence>
<keyword evidence="6 12" id="KW-0863">Zinc-finger</keyword>
<dbReference type="AlphaFoldDB" id="A0A9Q0XGU2"/>
<feature type="domain" description="C2H2-type" evidence="14">
    <location>
        <begin position="632"/>
        <end position="659"/>
    </location>
</feature>
<dbReference type="FunFam" id="3.30.160.60:FF:000446">
    <property type="entry name" value="Zinc finger protein"/>
    <property type="match status" value="1"/>
</dbReference>
<proteinExistence type="inferred from homology"/>
<dbReference type="FunFam" id="3.30.160.60:FF:000585">
    <property type="entry name" value="zinc finger protein 784"/>
    <property type="match status" value="1"/>
</dbReference>
<evidence type="ECO:0000259" key="14">
    <source>
        <dbReference type="PROSITE" id="PS50157"/>
    </source>
</evidence>
<dbReference type="Proteomes" id="UP001142489">
    <property type="component" value="Unassembled WGS sequence"/>
</dbReference>
<organism evidence="15 16">
    <name type="scientific">Phrynocephalus forsythii</name>
    <dbReference type="NCBI Taxonomy" id="171643"/>
    <lineage>
        <taxon>Eukaryota</taxon>
        <taxon>Metazoa</taxon>
        <taxon>Chordata</taxon>
        <taxon>Craniata</taxon>
        <taxon>Vertebrata</taxon>
        <taxon>Euteleostomi</taxon>
        <taxon>Lepidosauria</taxon>
        <taxon>Squamata</taxon>
        <taxon>Bifurcata</taxon>
        <taxon>Unidentata</taxon>
        <taxon>Episquamata</taxon>
        <taxon>Toxicofera</taxon>
        <taxon>Iguania</taxon>
        <taxon>Acrodonta</taxon>
        <taxon>Agamidae</taxon>
        <taxon>Agaminae</taxon>
        <taxon>Phrynocephalus</taxon>
    </lineage>
</organism>
<dbReference type="PROSITE" id="PS00028">
    <property type="entry name" value="ZINC_FINGER_C2H2_1"/>
    <property type="match status" value="5"/>
</dbReference>
<dbReference type="PANTHER" id="PTHR16515:SF60">
    <property type="entry name" value="ZINC FINGER PROTEIN 436"/>
    <property type="match status" value="1"/>
</dbReference>
<dbReference type="InterPro" id="IPR036236">
    <property type="entry name" value="Znf_C2H2_sf"/>
</dbReference>
<evidence type="ECO:0000313" key="15">
    <source>
        <dbReference type="EMBL" id="KAJ7314026.1"/>
    </source>
</evidence>
<feature type="region of interest" description="Disordered" evidence="13">
    <location>
        <begin position="652"/>
        <end position="676"/>
    </location>
</feature>
<keyword evidence="10" id="KW-0804">Transcription</keyword>
<dbReference type="OrthoDB" id="9439903at2759"/>
<evidence type="ECO:0000256" key="11">
    <source>
        <dbReference type="ARBA" id="ARBA00023242"/>
    </source>
</evidence>
<dbReference type="Pfam" id="PF00096">
    <property type="entry name" value="zf-C2H2"/>
    <property type="match status" value="5"/>
</dbReference>
<gene>
    <name evidence="15" type="ORF">JRQ81_005916</name>
</gene>
<evidence type="ECO:0000313" key="16">
    <source>
        <dbReference type="Proteomes" id="UP001142489"/>
    </source>
</evidence>
<feature type="domain" description="C2H2-type" evidence="14">
    <location>
        <begin position="97"/>
        <end position="124"/>
    </location>
</feature>
<feature type="domain" description="C2H2-type" evidence="14">
    <location>
        <begin position="69"/>
        <end position="96"/>
    </location>
</feature>
<dbReference type="FunFam" id="3.30.160.60:FF:002716">
    <property type="entry name" value="Zinc finger protein 212"/>
    <property type="match status" value="1"/>
</dbReference>
<evidence type="ECO:0000256" key="4">
    <source>
        <dbReference type="ARBA" id="ARBA00022723"/>
    </source>
</evidence>
<comment type="function">
    <text evidence="1">May be involved in transcriptional regulation.</text>
</comment>
<feature type="compositionally biased region" description="Basic and acidic residues" evidence="13">
    <location>
        <begin position="654"/>
        <end position="670"/>
    </location>
</feature>
<dbReference type="PANTHER" id="PTHR16515">
    <property type="entry name" value="PR DOMAIN ZINC FINGER PROTEIN"/>
    <property type="match status" value="1"/>
</dbReference>
<keyword evidence="4" id="KW-0479">Metal-binding</keyword>
<reference evidence="15" key="1">
    <citation type="journal article" date="2023" name="DNA Res.">
        <title>Chromosome-level genome assembly of Phrynocephalus forsythii using third-generation DNA sequencing and Hi-C analysis.</title>
        <authorList>
            <person name="Qi Y."/>
            <person name="Zhao W."/>
            <person name="Zhao Y."/>
            <person name="Niu C."/>
            <person name="Cao S."/>
            <person name="Zhang Y."/>
        </authorList>
    </citation>
    <scope>NUCLEOTIDE SEQUENCE</scope>
    <source>
        <tissue evidence="15">Muscle</tissue>
    </source>
</reference>
<dbReference type="Gene3D" id="3.30.160.60">
    <property type="entry name" value="Classic Zinc Finger"/>
    <property type="match status" value="6"/>
</dbReference>
<dbReference type="FunFam" id="3.30.160.60:FF:001426">
    <property type="entry name" value="zinc finger protein 784"/>
    <property type="match status" value="1"/>
</dbReference>
<feature type="region of interest" description="Disordered" evidence="13">
    <location>
        <begin position="400"/>
        <end position="421"/>
    </location>
</feature>
<dbReference type="FunFam" id="3.30.160.60:FF:000624">
    <property type="entry name" value="zinc finger protein 697"/>
    <property type="match status" value="1"/>
</dbReference>
<protein>
    <recommendedName>
        <fullName evidence="14">C2H2-type domain-containing protein</fullName>
    </recommendedName>
</protein>
<keyword evidence="11" id="KW-0539">Nucleus</keyword>
<comment type="similarity">
    <text evidence="3">Belongs to the krueppel C2H2-type zinc-finger protein family.</text>
</comment>
<feature type="domain" description="C2H2-type" evidence="14">
    <location>
        <begin position="604"/>
        <end position="631"/>
    </location>
</feature>
<evidence type="ECO:0000256" key="5">
    <source>
        <dbReference type="ARBA" id="ARBA00022737"/>
    </source>
</evidence>
<dbReference type="EMBL" id="JAPFRF010000012">
    <property type="protein sequence ID" value="KAJ7314026.1"/>
    <property type="molecule type" value="Genomic_DNA"/>
</dbReference>
<dbReference type="GO" id="GO:0010468">
    <property type="term" value="P:regulation of gene expression"/>
    <property type="evidence" value="ECO:0007669"/>
    <property type="project" value="TreeGrafter"/>
</dbReference>
<accession>A0A9Q0XGU2</accession>
<evidence type="ECO:0000256" key="13">
    <source>
        <dbReference type="SAM" id="MobiDB-lite"/>
    </source>
</evidence>
<name>A0A9Q0XGU2_9SAUR</name>
<evidence type="ECO:0000256" key="12">
    <source>
        <dbReference type="PROSITE-ProRule" id="PRU00042"/>
    </source>
</evidence>